<dbReference type="GO" id="GO:0008270">
    <property type="term" value="F:zinc ion binding"/>
    <property type="evidence" value="ECO:0007669"/>
    <property type="project" value="UniProtKB-KW"/>
</dbReference>
<reference evidence="4" key="2">
    <citation type="submission" date="2020-05" db="UniProtKB">
        <authorList>
            <consortium name="EnsemblMetazoa"/>
        </authorList>
    </citation>
    <scope>IDENTIFICATION</scope>
    <source>
        <strain evidence="4">IAEA</strain>
    </source>
</reference>
<feature type="compositionally biased region" description="Polar residues" evidence="2">
    <location>
        <begin position="186"/>
        <end position="209"/>
    </location>
</feature>
<organism evidence="4 5">
    <name type="scientific">Glossina pallidipes</name>
    <name type="common">Tsetse fly</name>
    <dbReference type="NCBI Taxonomy" id="7398"/>
    <lineage>
        <taxon>Eukaryota</taxon>
        <taxon>Metazoa</taxon>
        <taxon>Ecdysozoa</taxon>
        <taxon>Arthropoda</taxon>
        <taxon>Hexapoda</taxon>
        <taxon>Insecta</taxon>
        <taxon>Pterygota</taxon>
        <taxon>Neoptera</taxon>
        <taxon>Endopterygota</taxon>
        <taxon>Diptera</taxon>
        <taxon>Brachycera</taxon>
        <taxon>Muscomorpha</taxon>
        <taxon>Hippoboscoidea</taxon>
        <taxon>Glossinidae</taxon>
        <taxon>Glossina</taxon>
    </lineage>
</organism>
<keyword evidence="1" id="KW-0479">Metal-binding</keyword>
<evidence type="ECO:0000256" key="1">
    <source>
        <dbReference type="PROSITE-ProRule" id="PRU00042"/>
    </source>
</evidence>
<dbReference type="VEuPathDB" id="VectorBase:GPAI047123"/>
<dbReference type="AlphaFoldDB" id="A0A1B0AIQ8"/>
<evidence type="ECO:0000256" key="2">
    <source>
        <dbReference type="SAM" id="MobiDB-lite"/>
    </source>
</evidence>
<keyword evidence="1" id="KW-0863">Zinc-finger</keyword>
<evidence type="ECO:0000313" key="4">
    <source>
        <dbReference type="EnsemblMetazoa" id="GPAI047123-PA"/>
    </source>
</evidence>
<dbReference type="InterPro" id="IPR013087">
    <property type="entry name" value="Znf_C2H2_type"/>
</dbReference>
<feature type="region of interest" description="Disordered" evidence="2">
    <location>
        <begin position="176"/>
        <end position="209"/>
    </location>
</feature>
<keyword evidence="1" id="KW-0862">Zinc</keyword>
<reference evidence="5" key="1">
    <citation type="submission" date="2014-03" db="EMBL/GenBank/DDBJ databases">
        <authorList>
            <person name="Aksoy S."/>
            <person name="Warren W."/>
            <person name="Wilson R.K."/>
        </authorList>
    </citation>
    <scope>NUCLEOTIDE SEQUENCE [LARGE SCALE GENOMIC DNA]</scope>
    <source>
        <strain evidence="5">IAEA</strain>
    </source>
</reference>
<proteinExistence type="predicted"/>
<evidence type="ECO:0000259" key="3">
    <source>
        <dbReference type="PROSITE" id="PS50157"/>
    </source>
</evidence>
<keyword evidence="5" id="KW-1185">Reference proteome</keyword>
<dbReference type="PROSITE" id="PS00028">
    <property type="entry name" value="ZINC_FINGER_C2H2_1"/>
    <property type="match status" value="1"/>
</dbReference>
<name>A0A1B0AIQ8_GLOPL</name>
<sequence length="209" mass="23016">MNLTSNTCDVCGREFSTYAGLRLHQTLAHPKENNTKEMQLVQASTRQFWTADEQHALALMELDMGSATSSVIIDHRDLREITSRKVQSEEEDVPTAETHASVPQETPALEITQENENEIPAAASASALNIEINTPTGEAGENSDNDALIAAIIGLNLDEHDNAIRQQILSSTADQRRELGEWTDSELGQTQQTSKIPSKQPPTNLKQKK</sequence>
<evidence type="ECO:0000313" key="5">
    <source>
        <dbReference type="Proteomes" id="UP000092445"/>
    </source>
</evidence>
<protein>
    <recommendedName>
        <fullName evidence="3">C2H2-type domain-containing protein</fullName>
    </recommendedName>
</protein>
<dbReference type="Proteomes" id="UP000092445">
    <property type="component" value="Unassembled WGS sequence"/>
</dbReference>
<dbReference type="EnsemblMetazoa" id="GPAI047123-RA">
    <property type="protein sequence ID" value="GPAI047123-PA"/>
    <property type="gene ID" value="GPAI047123"/>
</dbReference>
<accession>A0A1B0AIQ8</accession>
<dbReference type="PROSITE" id="PS50157">
    <property type="entry name" value="ZINC_FINGER_C2H2_2"/>
    <property type="match status" value="1"/>
</dbReference>
<feature type="domain" description="C2H2-type" evidence="3">
    <location>
        <begin position="6"/>
        <end position="34"/>
    </location>
</feature>